<keyword evidence="3" id="KW-1185">Reference proteome</keyword>
<keyword evidence="1" id="KW-1133">Transmembrane helix</keyword>
<feature type="transmembrane region" description="Helical" evidence="1">
    <location>
        <begin position="221"/>
        <end position="243"/>
    </location>
</feature>
<keyword evidence="1" id="KW-0472">Membrane</keyword>
<dbReference type="EMBL" id="CP034346">
    <property type="protein sequence ID" value="AZS13772.1"/>
    <property type="molecule type" value="Genomic_DNA"/>
</dbReference>
<dbReference type="AlphaFoldDB" id="A0A3Q9IAC5"/>
<evidence type="ECO:0000313" key="3">
    <source>
        <dbReference type="Proteomes" id="UP000270678"/>
    </source>
</evidence>
<dbReference type="Pfam" id="PF12730">
    <property type="entry name" value="ABC2_membrane_4"/>
    <property type="match status" value="1"/>
</dbReference>
<name>A0A3Q9IAC5_9BACL</name>
<feature type="transmembrane region" description="Helical" evidence="1">
    <location>
        <begin position="144"/>
        <end position="165"/>
    </location>
</feature>
<dbReference type="RefSeq" id="WP_126995770.1">
    <property type="nucleotide sequence ID" value="NZ_CP034346.1"/>
</dbReference>
<evidence type="ECO:0000313" key="2">
    <source>
        <dbReference type="EMBL" id="AZS13772.1"/>
    </source>
</evidence>
<accession>A0A3Q9IAC5</accession>
<feature type="transmembrane region" description="Helical" evidence="1">
    <location>
        <begin position="60"/>
        <end position="77"/>
    </location>
</feature>
<feature type="transmembrane region" description="Helical" evidence="1">
    <location>
        <begin position="98"/>
        <end position="124"/>
    </location>
</feature>
<feature type="transmembrane region" description="Helical" evidence="1">
    <location>
        <begin position="20"/>
        <end position="40"/>
    </location>
</feature>
<dbReference type="OrthoDB" id="8613028at2"/>
<dbReference type="Proteomes" id="UP000270678">
    <property type="component" value="Chromosome"/>
</dbReference>
<feature type="transmembrane region" description="Helical" evidence="1">
    <location>
        <begin position="177"/>
        <end position="201"/>
    </location>
</feature>
<protein>
    <submittedName>
        <fullName evidence="2">ABC transporter permease</fullName>
    </submittedName>
</protein>
<evidence type="ECO:0000256" key="1">
    <source>
        <dbReference type="SAM" id="Phobius"/>
    </source>
</evidence>
<dbReference type="KEGG" id="plut:EI981_04310"/>
<gene>
    <name evidence="2" type="ORF">EI981_04310</name>
</gene>
<sequence length="249" mass="27432">MHKLVFNEWLKLFKKRSFFIAYLVIAVFVIGAAYFMAKLLGDEAFNARDFVLMAMSPNGFGTLLLFLVVVGTAGVVSKEYGQGTIKLLLIRAQSRGKILLSKYISIVLYILSLMLTMFVISFITGTIAFGAGAPSVSWNDIAQTALYTLVYTVIYATITFMLGVLTRSTGITVGLTMFLMMLEGLIVGLLAKYSFTKYLIFANTDLSKYVDGGSPLPGMTMSFSVIVIAVYMALFLMVSFVTFKKRDVA</sequence>
<dbReference type="PANTHER" id="PTHR37305:SF1">
    <property type="entry name" value="MEMBRANE PROTEIN"/>
    <property type="match status" value="1"/>
</dbReference>
<keyword evidence="1" id="KW-0812">Transmembrane</keyword>
<reference evidence="3" key="1">
    <citation type="submission" date="2018-12" db="EMBL/GenBank/DDBJ databases">
        <title>Complete genome sequence of Paenibacillus sp. MBLB1234.</title>
        <authorList>
            <person name="Nam Y.-D."/>
            <person name="Kang J."/>
            <person name="Chung W.-H."/>
            <person name="Park Y.S."/>
        </authorList>
    </citation>
    <scope>NUCLEOTIDE SEQUENCE [LARGE SCALE GENOMIC DNA]</scope>
    <source>
        <strain evidence="3">MBLB1234</strain>
    </source>
</reference>
<dbReference type="PANTHER" id="PTHR37305">
    <property type="entry name" value="INTEGRAL MEMBRANE PROTEIN-RELATED"/>
    <property type="match status" value="1"/>
</dbReference>
<organism evidence="2 3">
    <name type="scientific">Paenibacillus lutimineralis</name>
    <dbReference type="NCBI Taxonomy" id="2707005"/>
    <lineage>
        <taxon>Bacteria</taxon>
        <taxon>Bacillati</taxon>
        <taxon>Bacillota</taxon>
        <taxon>Bacilli</taxon>
        <taxon>Bacillales</taxon>
        <taxon>Paenibacillaceae</taxon>
        <taxon>Paenibacillus</taxon>
    </lineage>
</organism>
<proteinExistence type="predicted"/>